<keyword evidence="3" id="KW-0813">Transport</keyword>
<comment type="similarity">
    <text evidence="2">Belongs to the bacterial solute-binding protein 5 family.</text>
</comment>
<gene>
    <name evidence="6" type="ORF">JCM21714_857</name>
</gene>
<proteinExistence type="inferred from homology"/>
<dbReference type="Pfam" id="PF00496">
    <property type="entry name" value="SBP_bac_5"/>
    <property type="match status" value="1"/>
</dbReference>
<dbReference type="Gene3D" id="3.10.105.10">
    <property type="entry name" value="Dipeptide-binding Protein, Domain 3"/>
    <property type="match status" value="1"/>
</dbReference>
<name>W4VER7_9BACI</name>
<evidence type="ECO:0000256" key="4">
    <source>
        <dbReference type="ARBA" id="ARBA00022729"/>
    </source>
</evidence>
<evidence type="ECO:0000256" key="2">
    <source>
        <dbReference type="ARBA" id="ARBA00005695"/>
    </source>
</evidence>
<sequence length="355" mass="39422">MDLIRQQDGGRYGSPLFQSTLLSQNKDLEVSYDLATEYHVSNDAQIWVVSIREDVSFSDGQELTVDDVIFTYETAKNAQSTVDLTNLEKVEKTDKNQITFYLKEPQSTFLYTLQTLGIVPEHAYDNHYAEQPIGSGPYQFVEWRKGEQLIVERNPYYYGDSPVFERLTFLFVGEDQALAAAKAGQVDVLSIPITFSDQEIDGMKRLSFESVDNRGVMLPYPSPGFNEDGEPIGNAVTSDIAIRKAMNVAVDRDAIVEGVLHGEGTVAYSSVDGLPWGNSDIAIEDNNQAKAEQILTDAGWQRGADHIFEKNGQKASLTLYYPSGDQMRQALSLVFADMMTKFGIEISTKGAAGMK</sequence>
<dbReference type="STRING" id="1298598.JCM21714_857"/>
<dbReference type="SUPFAM" id="SSF53850">
    <property type="entry name" value="Periplasmic binding protein-like II"/>
    <property type="match status" value="1"/>
</dbReference>
<evidence type="ECO:0000313" key="7">
    <source>
        <dbReference type="Proteomes" id="UP000019102"/>
    </source>
</evidence>
<comment type="caution">
    <text evidence="6">The sequence shown here is derived from an EMBL/GenBank/DDBJ whole genome shotgun (WGS) entry which is preliminary data.</text>
</comment>
<dbReference type="Proteomes" id="UP000019102">
    <property type="component" value="Unassembled WGS sequence"/>
</dbReference>
<evidence type="ECO:0000256" key="3">
    <source>
        <dbReference type="ARBA" id="ARBA00022448"/>
    </source>
</evidence>
<dbReference type="Gene3D" id="3.40.190.10">
    <property type="entry name" value="Periplasmic binding protein-like II"/>
    <property type="match status" value="1"/>
</dbReference>
<accession>W4VER7</accession>
<dbReference type="GO" id="GO:1904680">
    <property type="term" value="F:peptide transmembrane transporter activity"/>
    <property type="evidence" value="ECO:0007669"/>
    <property type="project" value="TreeGrafter"/>
</dbReference>
<dbReference type="GO" id="GO:0015833">
    <property type="term" value="P:peptide transport"/>
    <property type="evidence" value="ECO:0007669"/>
    <property type="project" value="TreeGrafter"/>
</dbReference>
<feature type="domain" description="Solute-binding protein family 5" evidence="5">
    <location>
        <begin position="30"/>
        <end position="350"/>
    </location>
</feature>
<dbReference type="EMBL" id="BAVS01000002">
    <property type="protein sequence ID" value="GAE91890.1"/>
    <property type="molecule type" value="Genomic_DNA"/>
</dbReference>
<comment type="subcellular location">
    <subcellularLocation>
        <location evidence="1">Cell membrane</location>
        <topology evidence="1">Lipid-anchor</topology>
    </subcellularLocation>
</comment>
<evidence type="ECO:0000313" key="6">
    <source>
        <dbReference type="EMBL" id="GAE91890.1"/>
    </source>
</evidence>
<keyword evidence="4" id="KW-0732">Signal</keyword>
<dbReference type="InterPro" id="IPR000914">
    <property type="entry name" value="SBP_5_dom"/>
</dbReference>
<dbReference type="PANTHER" id="PTHR30290:SF9">
    <property type="entry name" value="OLIGOPEPTIDE-BINDING PROTEIN APPA"/>
    <property type="match status" value="1"/>
</dbReference>
<dbReference type="InterPro" id="IPR023765">
    <property type="entry name" value="SBP_5_CS"/>
</dbReference>
<keyword evidence="7" id="KW-1185">Reference proteome</keyword>
<dbReference type="PANTHER" id="PTHR30290">
    <property type="entry name" value="PERIPLASMIC BINDING COMPONENT OF ABC TRANSPORTER"/>
    <property type="match status" value="1"/>
</dbReference>
<dbReference type="AlphaFoldDB" id="W4VER7"/>
<reference evidence="6 7" key="1">
    <citation type="journal article" date="2014" name="Genome Announc.">
        <title>Draft Genome Sequence of the Boron-Tolerant and Moderately Halotolerant Bacterium Gracilibacillus boraciitolerans JCM 21714T.</title>
        <authorList>
            <person name="Ahmed I."/>
            <person name="Oshima K."/>
            <person name="Suda W."/>
            <person name="Kitamura K."/>
            <person name="Iida T."/>
            <person name="Ohmori Y."/>
            <person name="Fujiwara T."/>
            <person name="Hattori M."/>
            <person name="Ohkuma M."/>
        </authorList>
    </citation>
    <scope>NUCLEOTIDE SEQUENCE [LARGE SCALE GENOMIC DNA]</scope>
    <source>
        <strain evidence="6 7">JCM 21714</strain>
    </source>
</reference>
<dbReference type="CDD" id="cd08518">
    <property type="entry name" value="PBP2_NikA_DppA_OppA_like_19"/>
    <property type="match status" value="1"/>
</dbReference>
<dbReference type="eggNOG" id="COG0747">
    <property type="taxonomic scope" value="Bacteria"/>
</dbReference>
<evidence type="ECO:0000259" key="5">
    <source>
        <dbReference type="Pfam" id="PF00496"/>
    </source>
</evidence>
<organism evidence="6 7">
    <name type="scientific">Gracilibacillus boraciitolerans JCM 21714</name>
    <dbReference type="NCBI Taxonomy" id="1298598"/>
    <lineage>
        <taxon>Bacteria</taxon>
        <taxon>Bacillati</taxon>
        <taxon>Bacillota</taxon>
        <taxon>Bacilli</taxon>
        <taxon>Bacillales</taxon>
        <taxon>Bacillaceae</taxon>
        <taxon>Gracilibacillus</taxon>
    </lineage>
</organism>
<protein>
    <submittedName>
        <fullName evidence="6">Dipeptide-binding ABC transporter</fullName>
    </submittedName>
</protein>
<evidence type="ECO:0000256" key="1">
    <source>
        <dbReference type="ARBA" id="ARBA00004193"/>
    </source>
</evidence>
<dbReference type="GO" id="GO:0005886">
    <property type="term" value="C:plasma membrane"/>
    <property type="evidence" value="ECO:0007669"/>
    <property type="project" value="UniProtKB-SubCell"/>
</dbReference>
<dbReference type="InterPro" id="IPR039424">
    <property type="entry name" value="SBP_5"/>
</dbReference>
<dbReference type="PROSITE" id="PS01040">
    <property type="entry name" value="SBP_BACTERIAL_5"/>
    <property type="match status" value="1"/>
</dbReference>